<protein>
    <submittedName>
        <fullName evidence="2">Uncharacterized protein</fullName>
    </submittedName>
</protein>
<feature type="region of interest" description="Disordered" evidence="1">
    <location>
        <begin position="1"/>
        <end position="52"/>
    </location>
</feature>
<accession>A0ABS4SI47</accession>
<name>A0ABS4SI47_9PROT</name>
<proteinExistence type="predicted"/>
<dbReference type="RefSeq" id="WP_209765144.1">
    <property type="nucleotide sequence ID" value="NZ_JAGINP010000004.1"/>
</dbReference>
<gene>
    <name evidence="2" type="ORF">J2851_001356</name>
</gene>
<organism evidence="2 3">
    <name type="scientific">Azospirillum rugosum</name>
    <dbReference type="NCBI Taxonomy" id="416170"/>
    <lineage>
        <taxon>Bacteria</taxon>
        <taxon>Pseudomonadati</taxon>
        <taxon>Pseudomonadota</taxon>
        <taxon>Alphaproteobacteria</taxon>
        <taxon>Rhodospirillales</taxon>
        <taxon>Azospirillaceae</taxon>
        <taxon>Azospirillum</taxon>
    </lineage>
</organism>
<evidence type="ECO:0000313" key="2">
    <source>
        <dbReference type="EMBL" id="MBP2291607.1"/>
    </source>
</evidence>
<evidence type="ECO:0000256" key="1">
    <source>
        <dbReference type="SAM" id="MobiDB-lite"/>
    </source>
</evidence>
<dbReference type="Proteomes" id="UP000781958">
    <property type="component" value="Unassembled WGS sequence"/>
</dbReference>
<reference evidence="2 3" key="1">
    <citation type="submission" date="2021-03" db="EMBL/GenBank/DDBJ databases">
        <title>Genomic Encyclopedia of Type Strains, Phase III (KMG-III): the genomes of soil and plant-associated and newly described type strains.</title>
        <authorList>
            <person name="Whitman W."/>
        </authorList>
    </citation>
    <scope>NUCLEOTIDE SEQUENCE [LARGE SCALE GENOMIC DNA]</scope>
    <source>
        <strain evidence="2 3">IMMIB AFH-6</strain>
    </source>
</reference>
<comment type="caution">
    <text evidence="2">The sequence shown here is derived from an EMBL/GenBank/DDBJ whole genome shotgun (WGS) entry which is preliminary data.</text>
</comment>
<evidence type="ECO:0000313" key="3">
    <source>
        <dbReference type="Proteomes" id="UP000781958"/>
    </source>
</evidence>
<keyword evidence="3" id="KW-1185">Reference proteome</keyword>
<dbReference type="EMBL" id="JAGINP010000004">
    <property type="protein sequence ID" value="MBP2291607.1"/>
    <property type="molecule type" value="Genomic_DNA"/>
</dbReference>
<sequence length="52" mass="5530">MSNHRQWVELDPNNGADARKPQDMPAGAVETAAGQPAQDSAATPEPDTEAER</sequence>